<feature type="domain" description="DUF6603" evidence="2">
    <location>
        <begin position="1513"/>
        <end position="2031"/>
    </location>
</feature>
<gene>
    <name evidence="3" type="ORF">N0V84_009045</name>
</gene>
<feature type="compositionally biased region" description="Basic and acidic residues" evidence="1">
    <location>
        <begin position="1488"/>
        <end position="1504"/>
    </location>
</feature>
<evidence type="ECO:0000313" key="4">
    <source>
        <dbReference type="Proteomes" id="UP001140502"/>
    </source>
</evidence>
<dbReference type="InterPro" id="IPR046538">
    <property type="entry name" value="DUF6603"/>
</dbReference>
<dbReference type="PANTHER" id="PTHR30619">
    <property type="entry name" value="DNA INTERNALIZATION/COMPETENCE PROTEIN COMEC/REC2"/>
    <property type="match status" value="1"/>
</dbReference>
<dbReference type="EMBL" id="JAPEUR010000238">
    <property type="protein sequence ID" value="KAJ4314161.1"/>
    <property type="molecule type" value="Genomic_DNA"/>
</dbReference>
<reference evidence="3" key="1">
    <citation type="submission" date="2022-10" db="EMBL/GenBank/DDBJ databases">
        <title>Tapping the CABI collections for fungal endophytes: first genome assemblies for Collariella, Neodidymelliopsis, Ascochyta clinopodiicola, Didymella pomorum, Didymosphaeria variabile, Neocosmospora piperis and Neocucurbitaria cava.</title>
        <authorList>
            <person name="Hill R."/>
        </authorList>
    </citation>
    <scope>NUCLEOTIDE SEQUENCE</scope>
    <source>
        <strain evidence="3">IMI 366586</strain>
    </source>
</reference>
<evidence type="ECO:0000313" key="3">
    <source>
        <dbReference type="EMBL" id="KAJ4314161.1"/>
    </source>
</evidence>
<dbReference type="PANTHER" id="PTHR30619:SF1">
    <property type="entry name" value="RECOMBINATION PROTEIN 2"/>
    <property type="match status" value="1"/>
</dbReference>
<dbReference type="SUPFAM" id="SSF56281">
    <property type="entry name" value="Metallo-hydrolase/oxidoreductase"/>
    <property type="match status" value="1"/>
</dbReference>
<name>A0A9W8W750_9HYPO</name>
<dbReference type="Pfam" id="PF20248">
    <property type="entry name" value="DUF6603"/>
    <property type="match status" value="1"/>
</dbReference>
<evidence type="ECO:0000256" key="1">
    <source>
        <dbReference type="SAM" id="MobiDB-lite"/>
    </source>
</evidence>
<evidence type="ECO:0000259" key="2">
    <source>
        <dbReference type="Pfam" id="PF20248"/>
    </source>
</evidence>
<feature type="region of interest" description="Disordered" evidence="1">
    <location>
        <begin position="1420"/>
        <end position="1448"/>
    </location>
</feature>
<dbReference type="Gene3D" id="3.60.15.10">
    <property type="entry name" value="Ribonuclease Z/Hydroxyacylglutathione hydrolase-like"/>
    <property type="match status" value="1"/>
</dbReference>
<accession>A0A9W8W750</accession>
<dbReference type="Proteomes" id="UP001140502">
    <property type="component" value="Unassembled WGS sequence"/>
</dbReference>
<dbReference type="InterPro" id="IPR036866">
    <property type="entry name" value="RibonucZ/Hydroxyglut_hydro"/>
</dbReference>
<dbReference type="OrthoDB" id="5352492at2759"/>
<sequence>MPNSIPIEDETVVESFHINVGLGDCAIHVLATKNTTSKELTAKSAVLIDGGLSKEPALNNIVNTIKHIEGIFVNLNREGKLLKFRSVVVTHWDEDHWKGIDRLLDRESDLFDKKTHRYRRFYNPEDNDGTTTLYAPNIPTIKMKKKMDGEPNKKFQTQPGTKGHMSIGRIIDKDFFFYHGKYVANALLGNDMIGYDFFTGKKPSTLKYHKMKTLEMLMGDDPPEVGMYCIASNLSVVGLEKRPRRTKMKDDQFLIYQMPTKTNQESIATIIVWKNKHVSHYSAGDLDFWGENLLIDWLKPSFKDKKTPFNITCMKSSHHGARNSNPPRLFYEAKPKHIIFSVANHYGHPAWEVLIVLFDYYIKQKRDHVEIHGPCIFTSYPYWLIKMFSHKGLDPNGINVDVFLPEALQKSLSPTRKRNAKHLVSLFKSLEGKIDKKQNLYQHIQTSCQLDKAKDEDGIMEQIGIGMCAHAQGLFRNLWELNMEGEACNEVNYIRLTLVDNAARDGFVKPFRTNKSDKQGHVEKVFEETEESKEVINFLAEKNEKKQPASQKIAYVSVNGLDTFTEMIRSPKPNKKRKDLTKIKVPPENDVLTRKRNYGELFMMQNFRLPDSPSSMSALADTSPRQNQGHYGILSSSYNADEVTRDESAGYAIMDIEDWLDDFLLSMRPSVIRLESDLQDGWTLFHEHDFLGQWIRTGLDNSEIAFNPKGPKFRIKTRHKHMFNTSAADEALGLKGIVSVDGLSVWTQKTTMVLGLNPAECQLETTAWSISEILAMFPTDANLPDPSTQLVAIVNDSFFGLKWTLDLDGSKGRRNAIWISPASNYRTVLRLYYVPEQDSKEKLCQFLGNFFPSPSEDDEPVLDVSNVRLIFRKVCAIKLREDSRTTLASVQSLTLSAVMTLRGPKPTDPNEKRASVSPTVSIELTSTGALELTIRTTDDKDDFTTVLRGWLSKLFPESATAFGTLGEQGLSKNLWFRRLILTLAPDKSISKASVAVEVNAKLGQSEDSTTNVPILFEAKYEKVAGGKSDWSLSGQLWLKTDKDIPKALFADYEEYRSLEPVTRDPAEVLKLTTLFGSLEGADNIPELPAGIPNAITKAGFRVNQDSIFVSGTIADCRHTLEGDHVPALRFRELSLEAQWNWTQKLIQVELSFWLSLKVPEWWDSPDGCAANALIGSVSYKSGGQWTISAQVRDLNLGMLYDFFPRNVRDTLFQLLKGIRIVDLAIVYQSHGSGNGTDLMCKGNLMLGDVVSLGLVYECRADGTWIFNANLGLPSELTEPVTLGQIMDSLVDSSDTSLSASLPDFLADTVILGGPDSDPKLELTVENDGAFGPRFTVTASIAGFEVEFVQIKDTQAEEPKDNGEAPASSKGPVKILRLFKAVLTRIPMPKDIPILGHMEQPFDELGFFWVNQAVSKEQLSALDPKLKMPSPPPGSSSGAGGEKTKKDDIGMTSGFHFVIISKGKVAMDYPIGKAREEPRETEDTGVSPPDEKPLAPVSDEKDKKKQSSKGTYKNTLGPVNITQIGFRYEGGSLAILMDATFALGPMVVDLMGFTLGLHFEASDGSTKGLQGLSWNNVQVSISGLGVMFDRPPLTIAGAFLHEKTEDSDMYAGGLTVGFDPWLFQAAGFYGVIGKVDRFKCLFAYAMLRGPIMNIAGFAEISGLTGAFGYNIDLTLPTLNNVTSFPLLTPSEEARSAKDLVRTLLPSGGQRSPFFNPLDGAMFVAAGLTVTAFQMLEMTAVVAVQWSPRVQLALLGLAKCDVPSIKTELKFAHIELGVIATIDLDAKMMKLEAQLSPNSWIIHKSCHLTGGFAMYYWFGPDQTDWVMTMGGYHSAFVVPAHYPRPDRLRISWCIDSSLSVTGEAYFAITPKVCMGGLRIRAALSLGALYAWFDAAADFLMTYAPFHFIADVKVSVGVRYSMDVWFVTVNISVEIAASLSLMGPPLRGIVHVDFWVFGFDIAFGDPKGEARPEPVSFNDFWKLITQAESSSAAAGTKDAHLFSCTKGLMTEKKKDVKATDPWLVRSGLFQFTVECQFAIQSLTVNGDAAPPKLPPGVKIDDIYAKPMRREKPIASTLAVVISDHTGSKTKGWDAKPAWKRVPQALWGQYKESEDPNIARAGSDLSSLLSSGDNMACLLMGVVIEPPTPKVSLDKLSAFRVDEAMKKNIFESGKEPPFQDNEPGDALFMPGRRDPEEDHWAALKTAWGKSPEPRSAVDMWQDVFGTTGLVGEKPTNLIENNGQLFLSAPFLGSLEGQ</sequence>
<comment type="caution">
    <text evidence="3">The sequence shown here is derived from an EMBL/GenBank/DDBJ whole genome shotgun (WGS) entry which is preliminary data.</text>
</comment>
<feature type="region of interest" description="Disordered" evidence="1">
    <location>
        <begin position="1474"/>
        <end position="1513"/>
    </location>
</feature>
<keyword evidence="4" id="KW-1185">Reference proteome</keyword>
<proteinExistence type="predicted"/>
<dbReference type="InterPro" id="IPR052159">
    <property type="entry name" value="Competence_DNA_uptake"/>
</dbReference>
<organism evidence="3 4">
    <name type="scientific">Fusarium piperis</name>
    <dbReference type="NCBI Taxonomy" id="1435070"/>
    <lineage>
        <taxon>Eukaryota</taxon>
        <taxon>Fungi</taxon>
        <taxon>Dikarya</taxon>
        <taxon>Ascomycota</taxon>
        <taxon>Pezizomycotina</taxon>
        <taxon>Sordariomycetes</taxon>
        <taxon>Hypocreomycetidae</taxon>
        <taxon>Hypocreales</taxon>
        <taxon>Nectriaceae</taxon>
        <taxon>Fusarium</taxon>
        <taxon>Fusarium solani species complex</taxon>
    </lineage>
</organism>
<protein>
    <recommendedName>
        <fullName evidence="2">DUF6603 domain-containing protein</fullName>
    </recommendedName>
</protein>